<dbReference type="EMBL" id="FUWH01000003">
    <property type="protein sequence ID" value="SJZ68476.1"/>
    <property type="molecule type" value="Genomic_DNA"/>
</dbReference>
<dbReference type="STRING" id="413434.SAMN04488132_103477"/>
<sequence length="80" mass="9317">MSLSYKLDSGGTASFHLSKKDRASYRRFLKQSAIEDIPDQAQISEFVYLLLVKRGILANRVKLFRKKNVYIISEKTDKQY</sequence>
<protein>
    <submittedName>
        <fullName evidence="1">Uncharacterized protein</fullName>
    </submittedName>
</protein>
<reference evidence="1 2" key="1">
    <citation type="submission" date="2017-02" db="EMBL/GenBank/DDBJ databases">
        <authorList>
            <person name="Peterson S.W."/>
        </authorList>
    </citation>
    <scope>NUCLEOTIDE SEQUENCE [LARGE SCALE GENOMIC DNA]</scope>
    <source>
        <strain evidence="1 2">DSM 22335</strain>
    </source>
</reference>
<proteinExistence type="predicted"/>
<evidence type="ECO:0000313" key="1">
    <source>
        <dbReference type="EMBL" id="SJZ68476.1"/>
    </source>
</evidence>
<accession>A0A1T4MNT0</accession>
<organism evidence="1 2">
    <name type="scientific">Sediminibacterium ginsengisoli</name>
    <dbReference type="NCBI Taxonomy" id="413434"/>
    <lineage>
        <taxon>Bacteria</taxon>
        <taxon>Pseudomonadati</taxon>
        <taxon>Bacteroidota</taxon>
        <taxon>Chitinophagia</taxon>
        <taxon>Chitinophagales</taxon>
        <taxon>Chitinophagaceae</taxon>
        <taxon>Sediminibacterium</taxon>
    </lineage>
</organism>
<gene>
    <name evidence="1" type="ORF">SAMN04488132_103477</name>
</gene>
<dbReference type="AlphaFoldDB" id="A0A1T4MNT0"/>
<dbReference type="Proteomes" id="UP000190888">
    <property type="component" value="Unassembled WGS sequence"/>
</dbReference>
<name>A0A1T4MNT0_9BACT</name>
<evidence type="ECO:0000313" key="2">
    <source>
        <dbReference type="Proteomes" id="UP000190888"/>
    </source>
</evidence>
<keyword evidence="2" id="KW-1185">Reference proteome</keyword>